<evidence type="ECO:0000313" key="5">
    <source>
        <dbReference type="EMBL" id="GMG23096.1"/>
    </source>
</evidence>
<accession>A0AAN4YC65</accession>
<evidence type="ECO:0000256" key="1">
    <source>
        <dbReference type="ARBA" id="ARBA00023015"/>
    </source>
</evidence>
<evidence type="ECO:0000313" key="6">
    <source>
        <dbReference type="Proteomes" id="UP001165205"/>
    </source>
</evidence>
<feature type="region of interest" description="Disordered" evidence="4">
    <location>
        <begin position="1"/>
        <end position="20"/>
    </location>
</feature>
<dbReference type="GO" id="GO:0000435">
    <property type="term" value="P:positive regulation of transcription from RNA polymerase II promoter by galactose"/>
    <property type="evidence" value="ECO:0007669"/>
    <property type="project" value="TreeGrafter"/>
</dbReference>
<dbReference type="PANTHER" id="PTHR47424">
    <property type="entry name" value="REGULATORY PROTEIN GAL4"/>
    <property type="match status" value="1"/>
</dbReference>
<dbReference type="GO" id="GO:0000978">
    <property type="term" value="F:RNA polymerase II cis-regulatory region sequence-specific DNA binding"/>
    <property type="evidence" value="ECO:0007669"/>
    <property type="project" value="TreeGrafter"/>
</dbReference>
<dbReference type="InterPro" id="IPR051127">
    <property type="entry name" value="Fungal_SecMet_Regulators"/>
</dbReference>
<dbReference type="Proteomes" id="UP001165205">
    <property type="component" value="Unassembled WGS sequence"/>
</dbReference>
<dbReference type="GO" id="GO:0005634">
    <property type="term" value="C:nucleus"/>
    <property type="evidence" value="ECO:0007669"/>
    <property type="project" value="TreeGrafter"/>
</dbReference>
<sequence length="284" mass="31727">MTYGRPSMTSHLAPVPRPDGLKTYERQEGGEEPSLMAFYNESIKLYDILDIILADIYQAWSGRLRRDQLQTSNMNLGSLDIVLRVEKELAFFEANLPPFLKWTSGPPEGLSCPESNTAISQQRNVLRASKCATACVTTAIDLTHLVQETYQTKATDAWWYNGFFLLMAMSAPSMIDQSTLGKTRDAWKEAISILESMTTFCRSATNTLQFLQAAYHQAVPNGQQQVVVEGDASQIHQTSNSCDLPNSDPTQISTFDWEEFAESMVPGLDDLGFLTEFNFHGALE</sequence>
<dbReference type="GO" id="GO:0000981">
    <property type="term" value="F:DNA-binding transcription factor activity, RNA polymerase II-specific"/>
    <property type="evidence" value="ECO:0007669"/>
    <property type="project" value="TreeGrafter"/>
</dbReference>
<dbReference type="EMBL" id="BSYA01000003">
    <property type="protein sequence ID" value="GMG23096.1"/>
    <property type="molecule type" value="Genomic_DNA"/>
</dbReference>
<proteinExistence type="predicted"/>
<reference evidence="5" key="1">
    <citation type="submission" date="2023-04" db="EMBL/GenBank/DDBJ databases">
        <title>Aspergillus oryzae NBRC 4228.</title>
        <authorList>
            <person name="Ichikawa N."/>
            <person name="Sato H."/>
            <person name="Tonouchi N."/>
        </authorList>
    </citation>
    <scope>NUCLEOTIDE SEQUENCE</scope>
    <source>
        <strain evidence="5">NBRC 4228</strain>
    </source>
</reference>
<dbReference type="AlphaFoldDB" id="A0AAN4YC65"/>
<evidence type="ECO:0000256" key="3">
    <source>
        <dbReference type="ARBA" id="ARBA00023242"/>
    </source>
</evidence>
<keyword evidence="2" id="KW-0804">Transcription</keyword>
<gene>
    <name evidence="5" type="ORF">Aory04_000061600</name>
</gene>
<keyword evidence="1" id="KW-0805">Transcription regulation</keyword>
<dbReference type="PANTHER" id="PTHR47424:SF4">
    <property type="entry name" value="ZN(II)2CYS6 TRANSCRIPTION FACTOR (EUROFUNG)"/>
    <property type="match status" value="1"/>
</dbReference>
<keyword evidence="3" id="KW-0539">Nucleus</keyword>
<protein>
    <submittedName>
        <fullName evidence="5">Unnamed protein product</fullName>
    </submittedName>
</protein>
<evidence type="ECO:0000256" key="2">
    <source>
        <dbReference type="ARBA" id="ARBA00023163"/>
    </source>
</evidence>
<evidence type="ECO:0000256" key="4">
    <source>
        <dbReference type="SAM" id="MobiDB-lite"/>
    </source>
</evidence>
<organism evidence="5 6">
    <name type="scientific">Aspergillus oryzae</name>
    <name type="common">Yellow koji mold</name>
    <dbReference type="NCBI Taxonomy" id="5062"/>
    <lineage>
        <taxon>Eukaryota</taxon>
        <taxon>Fungi</taxon>
        <taxon>Dikarya</taxon>
        <taxon>Ascomycota</taxon>
        <taxon>Pezizomycotina</taxon>
        <taxon>Eurotiomycetes</taxon>
        <taxon>Eurotiomycetidae</taxon>
        <taxon>Eurotiales</taxon>
        <taxon>Aspergillaceae</taxon>
        <taxon>Aspergillus</taxon>
        <taxon>Aspergillus subgen. Circumdati</taxon>
    </lineage>
</organism>
<name>A0AAN4YC65_ASPOZ</name>
<comment type="caution">
    <text evidence="5">The sequence shown here is derived from an EMBL/GenBank/DDBJ whole genome shotgun (WGS) entry which is preliminary data.</text>
</comment>